<dbReference type="PANTHER" id="PTHR46268">
    <property type="entry name" value="STRESS RESPONSE PROTEIN NHAX"/>
    <property type="match status" value="1"/>
</dbReference>
<dbReference type="AlphaFoldDB" id="X7F7W1"/>
<dbReference type="OrthoDB" id="9804721at2"/>
<evidence type="ECO:0000313" key="3">
    <source>
        <dbReference type="Proteomes" id="UP000023430"/>
    </source>
</evidence>
<dbReference type="RefSeq" id="WP_043770835.1">
    <property type="nucleotide sequence ID" value="NZ_JAME01000015.1"/>
</dbReference>
<dbReference type="SUPFAM" id="SSF52402">
    <property type="entry name" value="Adenine nucleotide alpha hydrolases-like"/>
    <property type="match status" value="2"/>
</dbReference>
<evidence type="ECO:0000313" key="2">
    <source>
        <dbReference type="EMBL" id="ETX28823.1"/>
    </source>
</evidence>
<dbReference type="Proteomes" id="UP000023430">
    <property type="component" value="Unassembled WGS sequence"/>
</dbReference>
<reference evidence="2 3" key="1">
    <citation type="submission" date="2014-01" db="EMBL/GenBank/DDBJ databases">
        <title>Roseivivax isoporae LMG 25204 Genome Sequencing.</title>
        <authorList>
            <person name="Lai Q."/>
            <person name="Li G."/>
            <person name="Shao Z."/>
        </authorList>
    </citation>
    <scope>NUCLEOTIDE SEQUENCE [LARGE SCALE GENOMIC DNA]</scope>
    <source>
        <strain evidence="2 3">LMG 25204</strain>
    </source>
</reference>
<dbReference type="PRINTS" id="PR01438">
    <property type="entry name" value="UNVRSLSTRESS"/>
</dbReference>
<comment type="caution">
    <text evidence="2">The sequence shown here is derived from an EMBL/GenBank/DDBJ whole genome shotgun (WGS) entry which is preliminary data.</text>
</comment>
<name>X7F7W1_9RHOB</name>
<dbReference type="STRING" id="1449351.RISW2_04810"/>
<protein>
    <submittedName>
        <fullName evidence="2">Universal stress protein UspA</fullName>
    </submittedName>
</protein>
<dbReference type="EMBL" id="JAME01000015">
    <property type="protein sequence ID" value="ETX28823.1"/>
    <property type="molecule type" value="Genomic_DNA"/>
</dbReference>
<sequence>MLSKILVPVRGDGMTGTVLGHAAEVARRHGAHVVVAHCRAQAADLMPFGVPLPAFARETILKQAHELADRQEEHLRRILHQLARDFGLEEGPARPGAAATCEFIEEPGRMADVIKHHGRLSDLVVVAKPDRDRSLGYNSLKAALYGTGRPVLMCPGHGAPPATLGRHVTIGWNGSLEAARAVASTLDIVAAAETVSILAGGKGEPHGATTEELVAYYALRGITAGIVHFEARNPGAALLGKTGEIGGDLLIMGAYSHSEERESLFGGNTRTVVDDAEIPVVLVH</sequence>
<dbReference type="PANTHER" id="PTHR46268:SF15">
    <property type="entry name" value="UNIVERSAL STRESS PROTEIN HP_0031"/>
    <property type="match status" value="1"/>
</dbReference>
<accession>X7F7W1</accession>
<gene>
    <name evidence="2" type="ORF">RISW2_04810</name>
</gene>
<evidence type="ECO:0000256" key="1">
    <source>
        <dbReference type="ARBA" id="ARBA00008791"/>
    </source>
</evidence>
<comment type="similarity">
    <text evidence="1">Belongs to the universal stress protein A family.</text>
</comment>
<dbReference type="eggNOG" id="COG0589">
    <property type="taxonomic scope" value="Bacteria"/>
</dbReference>
<dbReference type="Gene3D" id="3.40.50.12370">
    <property type="match status" value="1"/>
</dbReference>
<dbReference type="InterPro" id="IPR006015">
    <property type="entry name" value="Universal_stress_UspA"/>
</dbReference>
<organism evidence="2 3">
    <name type="scientific">Roseivivax isoporae LMG 25204</name>
    <dbReference type="NCBI Taxonomy" id="1449351"/>
    <lineage>
        <taxon>Bacteria</taxon>
        <taxon>Pseudomonadati</taxon>
        <taxon>Pseudomonadota</taxon>
        <taxon>Alphaproteobacteria</taxon>
        <taxon>Rhodobacterales</taxon>
        <taxon>Roseobacteraceae</taxon>
        <taxon>Roseivivax</taxon>
    </lineage>
</organism>
<proteinExistence type="inferred from homology"/>
<dbReference type="CDD" id="cd00293">
    <property type="entry name" value="USP-like"/>
    <property type="match status" value="1"/>
</dbReference>
<keyword evidence="3" id="KW-1185">Reference proteome</keyword>